<feature type="non-terminal residue" evidence="1">
    <location>
        <position position="1"/>
    </location>
</feature>
<evidence type="ECO:0000313" key="2">
    <source>
        <dbReference type="Proteomes" id="UP001159405"/>
    </source>
</evidence>
<proteinExistence type="predicted"/>
<keyword evidence="2" id="KW-1185">Reference proteome</keyword>
<evidence type="ECO:0000313" key="1">
    <source>
        <dbReference type="EMBL" id="CAH3117785.1"/>
    </source>
</evidence>
<gene>
    <name evidence="1" type="ORF">PLOB_00026079</name>
</gene>
<protein>
    <recommendedName>
        <fullName evidence="3">Endonuclease/exonuclease/phosphatase domain-containing protein</fullName>
    </recommendedName>
</protein>
<dbReference type="SUPFAM" id="SSF56219">
    <property type="entry name" value="DNase I-like"/>
    <property type="match status" value="1"/>
</dbReference>
<dbReference type="Proteomes" id="UP001159405">
    <property type="component" value="Unassembled WGS sequence"/>
</dbReference>
<comment type="caution">
    <text evidence="1">The sequence shown here is derived from an EMBL/GenBank/DDBJ whole genome shotgun (WGS) entry which is preliminary data.</text>
</comment>
<sequence>GSKRTPPSVAHQDGGEKYATGVTTINILVRYNITIGTWNVRITLRMAGKLEELSYEMSRYHWNILGLCKVQPHNRKTLARHPLRRVINYTSLARASPFNITIIPVYPPHLDRLRTSMTICLKSWTSPPRQIIILVVLGNWNAKVGEDAFKNWTGTCGCYCNPETNERGLRLLEFACYNDLVLVNTLGKHLVSRRWTWQSPNGGYHNQLDYIMV</sequence>
<evidence type="ECO:0008006" key="3">
    <source>
        <dbReference type="Google" id="ProtNLM"/>
    </source>
</evidence>
<feature type="non-terminal residue" evidence="1">
    <location>
        <position position="213"/>
    </location>
</feature>
<organism evidence="1 2">
    <name type="scientific">Porites lobata</name>
    <dbReference type="NCBI Taxonomy" id="104759"/>
    <lineage>
        <taxon>Eukaryota</taxon>
        <taxon>Metazoa</taxon>
        <taxon>Cnidaria</taxon>
        <taxon>Anthozoa</taxon>
        <taxon>Hexacorallia</taxon>
        <taxon>Scleractinia</taxon>
        <taxon>Fungiina</taxon>
        <taxon>Poritidae</taxon>
        <taxon>Porites</taxon>
    </lineage>
</organism>
<accession>A0ABN8NR77</accession>
<name>A0ABN8NR77_9CNID</name>
<dbReference type="EMBL" id="CALNXK010000031">
    <property type="protein sequence ID" value="CAH3117785.1"/>
    <property type="molecule type" value="Genomic_DNA"/>
</dbReference>
<reference evidence="1 2" key="1">
    <citation type="submission" date="2022-05" db="EMBL/GenBank/DDBJ databases">
        <authorList>
            <consortium name="Genoscope - CEA"/>
            <person name="William W."/>
        </authorList>
    </citation>
    <scope>NUCLEOTIDE SEQUENCE [LARGE SCALE GENOMIC DNA]</scope>
</reference>
<dbReference type="Gene3D" id="3.60.10.10">
    <property type="entry name" value="Endonuclease/exonuclease/phosphatase"/>
    <property type="match status" value="1"/>
</dbReference>
<dbReference type="InterPro" id="IPR036691">
    <property type="entry name" value="Endo/exonu/phosph_ase_sf"/>
</dbReference>